<protein>
    <submittedName>
        <fullName evidence="1">Uncharacterized protein</fullName>
    </submittedName>
</protein>
<comment type="caution">
    <text evidence="1">The sequence shown here is derived from an EMBL/GenBank/DDBJ whole genome shotgun (WGS) entry which is preliminary data.</text>
</comment>
<organism evidence="1 2">
    <name type="scientific">Mucor flavus</name>
    <dbReference type="NCBI Taxonomy" id="439312"/>
    <lineage>
        <taxon>Eukaryota</taxon>
        <taxon>Fungi</taxon>
        <taxon>Fungi incertae sedis</taxon>
        <taxon>Mucoromycota</taxon>
        <taxon>Mucoromycotina</taxon>
        <taxon>Mucoromycetes</taxon>
        <taxon>Mucorales</taxon>
        <taxon>Mucorineae</taxon>
        <taxon>Mucoraceae</taxon>
        <taxon>Mucor</taxon>
    </lineage>
</organism>
<dbReference type="EMBL" id="BAABUK010000039">
    <property type="protein sequence ID" value="GAA5817211.1"/>
    <property type="molecule type" value="Genomic_DNA"/>
</dbReference>
<proteinExistence type="predicted"/>
<evidence type="ECO:0000313" key="1">
    <source>
        <dbReference type="EMBL" id="GAA5817211.1"/>
    </source>
</evidence>
<reference evidence="1 2" key="1">
    <citation type="submission" date="2024-04" db="EMBL/GenBank/DDBJ databases">
        <title>genome sequences of Mucor flavus KT1a and Helicostylum pulchrum KT1b strains isolated from the surface of a dry-aged beef.</title>
        <authorList>
            <person name="Toyotome T."/>
            <person name="Hosono M."/>
            <person name="Torimaru M."/>
            <person name="Fukuda K."/>
            <person name="Mikami N."/>
        </authorList>
    </citation>
    <scope>NUCLEOTIDE SEQUENCE [LARGE SCALE GENOMIC DNA]</scope>
    <source>
        <strain evidence="1 2">KT1a</strain>
    </source>
</reference>
<gene>
    <name evidence="1" type="ORF">MFLAVUS_010754</name>
</gene>
<evidence type="ECO:0000313" key="2">
    <source>
        <dbReference type="Proteomes" id="UP001473302"/>
    </source>
</evidence>
<keyword evidence="2" id="KW-1185">Reference proteome</keyword>
<name>A0ABP9ZDK1_9FUNG</name>
<accession>A0ABP9ZDK1</accession>
<dbReference type="Proteomes" id="UP001473302">
    <property type="component" value="Unassembled WGS sequence"/>
</dbReference>
<sequence>MIISMYRSLKIRTVGDDLTSLKMWPLSTVRVTLFKSSGHQCLRPSSQNPSSFHIGRCEIMVLPSGVQYDSSTGEFTRLPTPKKLYEDRLKSIVVAKATINNIMKKEIPLNIKDIIVEINTFEVPYGSQKQKEDSGTEE</sequence>